<dbReference type="HOGENOM" id="CLU_048699_1_0_5"/>
<dbReference type="Gene3D" id="3.40.50.300">
    <property type="entry name" value="P-loop containing nucleotide triphosphate hydrolases"/>
    <property type="match status" value="1"/>
</dbReference>
<sequence>MDYRKKLIVTPGSTVKLSEFDPDYHGDVEDKEAGKEALGSVLEAITPLQEELYAEKKHALLIVLQGIDAAGKDGVCWHVITAMNPQGTYVASFKQPTDVERAHDFLWRVHQRTPALGQVAVFNRSHYEDVLVARVHNLVPEEVWSKRYHQINNFEEFLSENGVSIVKFFLCISKDEQLERFEKRLQDKDRQWKISTSDYAERDRWDDYIAAYEAMLTNCSTEHAPWYVIPANRKWFRNLATANIILDTLRDMKIKPPQPTVDIDDIYRKYHHAVRNG</sequence>
<dbReference type="Pfam" id="PF03976">
    <property type="entry name" value="PPK2"/>
    <property type="match status" value="1"/>
</dbReference>
<dbReference type="NCBIfam" id="TIGR03709">
    <property type="entry name" value="PPK2_rel_1"/>
    <property type="match status" value="1"/>
</dbReference>
<dbReference type="PIRSF" id="PIRSF028756">
    <property type="entry name" value="PPK2_prd"/>
    <property type="match status" value="1"/>
</dbReference>
<dbReference type="SUPFAM" id="SSF52540">
    <property type="entry name" value="P-loop containing nucleoside triphosphate hydrolases"/>
    <property type="match status" value="1"/>
</dbReference>
<name>A0A0D5LUK9_MAREN</name>
<keyword evidence="2" id="KW-0808">Transferase</keyword>
<evidence type="ECO:0000256" key="3">
    <source>
        <dbReference type="ARBA" id="ARBA00022777"/>
    </source>
</evidence>
<dbReference type="InterPro" id="IPR016898">
    <property type="entry name" value="Polyphosphate_phosphotransfera"/>
</dbReference>
<comment type="catalytic activity">
    <reaction evidence="5">
        <text>[phosphate](n) + ATP = [phosphate](n+1) + ADP</text>
        <dbReference type="Rhea" id="RHEA:19573"/>
        <dbReference type="Rhea" id="RHEA-COMP:9859"/>
        <dbReference type="Rhea" id="RHEA-COMP:14280"/>
        <dbReference type="ChEBI" id="CHEBI:16838"/>
        <dbReference type="ChEBI" id="CHEBI:30616"/>
        <dbReference type="ChEBI" id="CHEBI:456216"/>
    </reaction>
    <physiologicalReaction direction="right-to-left" evidence="5">
        <dbReference type="Rhea" id="RHEA:19575"/>
    </physiologicalReaction>
</comment>
<dbReference type="GO" id="GO:0006797">
    <property type="term" value="P:polyphosphate metabolic process"/>
    <property type="evidence" value="ECO:0007669"/>
    <property type="project" value="InterPro"/>
</dbReference>
<dbReference type="EMBL" id="CP010803">
    <property type="protein sequence ID" value="AJY47665.1"/>
    <property type="molecule type" value="Genomic_DNA"/>
</dbReference>
<proteinExistence type="inferred from homology"/>
<dbReference type="PANTHER" id="PTHR34383:SF3">
    <property type="entry name" value="POLYPHOSPHATE:AMP PHOSPHOTRANSFERASE"/>
    <property type="match status" value="1"/>
</dbReference>
<organism evidence="7 8">
    <name type="scientific">Martelella endophytica</name>
    <dbReference type="NCBI Taxonomy" id="1486262"/>
    <lineage>
        <taxon>Bacteria</taxon>
        <taxon>Pseudomonadati</taxon>
        <taxon>Pseudomonadota</taxon>
        <taxon>Alphaproteobacteria</taxon>
        <taxon>Hyphomicrobiales</taxon>
        <taxon>Aurantimonadaceae</taxon>
        <taxon>Martelella</taxon>
    </lineage>
</organism>
<dbReference type="STRING" id="1486262.TM49_21515"/>
<dbReference type="KEGG" id="mey:TM49_21515"/>
<comment type="similarity">
    <text evidence="1">Belongs to the polyphosphate kinase 2 (PPK2) family. Class I subfamily.</text>
</comment>
<evidence type="ECO:0000256" key="1">
    <source>
        <dbReference type="ARBA" id="ARBA00009924"/>
    </source>
</evidence>
<keyword evidence="8" id="KW-1185">Reference proteome</keyword>
<evidence type="ECO:0000256" key="2">
    <source>
        <dbReference type="ARBA" id="ARBA00022679"/>
    </source>
</evidence>
<feature type="domain" description="Polyphosphate kinase-2-related" evidence="6">
    <location>
        <begin position="30"/>
        <end position="255"/>
    </location>
</feature>
<keyword evidence="3 7" id="KW-0418">Kinase</keyword>
<dbReference type="PATRIC" id="fig|1486262.3.peg.4445"/>
<dbReference type="InterPro" id="IPR027417">
    <property type="entry name" value="P-loop_NTPase"/>
</dbReference>
<evidence type="ECO:0000256" key="5">
    <source>
        <dbReference type="ARBA" id="ARBA00024500"/>
    </source>
</evidence>
<accession>A0A0D5LUK9</accession>
<gene>
    <name evidence="7" type="ORF">TM49_21515</name>
</gene>
<reference evidence="7 8" key="1">
    <citation type="journal article" date="2015" name="Genome Announc.">
        <title>Complete genome sequence of Martelella endophytica YC6887, which has antifungal activity associated with a halophyte.</title>
        <authorList>
            <person name="Khan A."/>
            <person name="Khan H."/>
            <person name="Chung E.J."/>
            <person name="Hossain M.T."/>
            <person name="Chung Y.R."/>
        </authorList>
    </citation>
    <scope>NUCLEOTIDE SEQUENCE [LARGE SCALE GENOMIC DNA]</scope>
    <source>
        <strain evidence="7">YC6887</strain>
    </source>
</reference>
<protein>
    <submittedName>
        <fullName evidence="7">Polyphosphate kinase 2</fullName>
    </submittedName>
</protein>
<dbReference type="InterPro" id="IPR022488">
    <property type="entry name" value="PPK2-related"/>
</dbReference>
<dbReference type="OrthoDB" id="9775224at2"/>
<keyword evidence="4" id="KW-0066">ATP synthesis</keyword>
<dbReference type="Proteomes" id="UP000032611">
    <property type="component" value="Chromosome"/>
</dbReference>
<dbReference type="InterPro" id="IPR022300">
    <property type="entry name" value="PPK2-rel_1"/>
</dbReference>
<dbReference type="PANTHER" id="PTHR34383">
    <property type="entry name" value="POLYPHOSPHATE:AMP PHOSPHOTRANSFERASE-RELATED"/>
    <property type="match status" value="1"/>
</dbReference>
<evidence type="ECO:0000313" key="8">
    <source>
        <dbReference type="Proteomes" id="UP000032611"/>
    </source>
</evidence>
<evidence type="ECO:0000313" key="7">
    <source>
        <dbReference type="EMBL" id="AJY47665.1"/>
    </source>
</evidence>
<evidence type="ECO:0000259" key="6">
    <source>
        <dbReference type="Pfam" id="PF03976"/>
    </source>
</evidence>
<dbReference type="GO" id="GO:0006754">
    <property type="term" value="P:ATP biosynthetic process"/>
    <property type="evidence" value="ECO:0007669"/>
    <property type="project" value="UniProtKB-KW"/>
</dbReference>
<evidence type="ECO:0000256" key="4">
    <source>
        <dbReference type="ARBA" id="ARBA00023310"/>
    </source>
</evidence>
<dbReference type="RefSeq" id="WP_045684240.1">
    <property type="nucleotide sequence ID" value="NZ_CP010803.1"/>
</dbReference>
<dbReference type="GO" id="GO:0008976">
    <property type="term" value="F:polyphosphate kinase activity"/>
    <property type="evidence" value="ECO:0007669"/>
    <property type="project" value="InterPro"/>
</dbReference>
<dbReference type="AlphaFoldDB" id="A0A0D5LUK9"/>